<sequence>MGLDEELESMEEVGETDAEWTDQETELEDAEDDEDAIFDADGEDAAESDLEHAYDSFMTDNEADYDGWDPDEVPEAIQAEEDADILHSEGYHIEEEPEEESEVIEMEIEEGDIYAMIVDEHDNEIGFILLDEDGNEQEYYYVDEDNDGDGVRVERTSDGDEFDLGISREGVAAATRDMNAIYKDGVQVAAELKSTFDEISDSLSFLKKKK</sequence>
<dbReference type="Proteomes" id="UP000501727">
    <property type="component" value="Chromosome"/>
</dbReference>
<dbReference type="RefSeq" id="WP_173112570.1">
    <property type="nucleotide sequence ID" value="NZ_AP022829.1"/>
</dbReference>
<evidence type="ECO:0000256" key="1">
    <source>
        <dbReference type="SAM" id="MobiDB-lite"/>
    </source>
</evidence>
<feature type="region of interest" description="Disordered" evidence="1">
    <location>
        <begin position="1"/>
        <end position="34"/>
    </location>
</feature>
<name>A0A6F8SKM4_9ACTN</name>
<dbReference type="AlphaFoldDB" id="A0A6F8SKM4"/>
<evidence type="ECO:0000313" key="2">
    <source>
        <dbReference type="EMBL" id="BCA88411.1"/>
    </source>
</evidence>
<dbReference type="EMBL" id="AP022829">
    <property type="protein sequence ID" value="BCA88411.1"/>
    <property type="molecule type" value="Genomic_DNA"/>
</dbReference>
<keyword evidence="3" id="KW-1185">Reference proteome</keyword>
<reference evidence="3" key="1">
    <citation type="journal article" date="2020" name="Microbiol. Resour. Announc.">
        <title>Complete Genome Sequence of Adlercreutzia sp. Strain 8CFCBH1, a Potent Producer of Equol, Isolated from Healthy Japanese Feces.</title>
        <authorList>
            <person name="Ogata Y."/>
            <person name="Sakamoto M."/>
            <person name="Ohkuma M."/>
            <person name="Hattori M."/>
            <person name="Suda W."/>
        </authorList>
    </citation>
    <scope>NUCLEOTIDE SEQUENCE [LARGE SCALE GENOMIC DNA]</scope>
    <source>
        <strain evidence="3">8CFCBH1</strain>
    </source>
</reference>
<gene>
    <name evidence="2" type="ORF">ADCFC_09090</name>
</gene>
<protein>
    <recommendedName>
        <fullName evidence="4">DUF1292 domain-containing protein</fullName>
    </recommendedName>
</protein>
<organism evidence="2 3">
    <name type="scientific">Adlercreutzia hattorii</name>
    <dbReference type="NCBI Taxonomy" id="2707299"/>
    <lineage>
        <taxon>Bacteria</taxon>
        <taxon>Bacillati</taxon>
        <taxon>Actinomycetota</taxon>
        <taxon>Coriobacteriia</taxon>
        <taxon>Eggerthellales</taxon>
        <taxon>Eggerthellaceae</taxon>
        <taxon>Adlercreutzia</taxon>
    </lineage>
</organism>
<accession>A0A6F8SKM4</accession>
<reference evidence="3" key="2">
    <citation type="submission" date="2020-03" db="EMBL/GenBank/DDBJ databases">
        <title>Complete Genome Sequence of Adlercreutzia sp. strain 8CFCBH1 Producing Equol, Isolated from Healthy Japanese Feces.</title>
        <authorList>
            <person name="Ogata Y."/>
            <person name="Sakamoto M."/>
            <person name="Ohkuma M."/>
            <person name="Hattori M."/>
            <person name="Suda W."/>
        </authorList>
    </citation>
    <scope>NUCLEOTIDE SEQUENCE [LARGE SCALE GENOMIC DNA]</scope>
    <source>
        <strain evidence="3">8CFCBH1</strain>
    </source>
</reference>
<dbReference type="KEGG" id="ahat:ADCFC_10300"/>
<evidence type="ECO:0008006" key="4">
    <source>
        <dbReference type="Google" id="ProtNLM"/>
    </source>
</evidence>
<proteinExistence type="predicted"/>
<evidence type="ECO:0000313" key="3">
    <source>
        <dbReference type="Proteomes" id="UP000501727"/>
    </source>
</evidence>